<accession>A0A0F9ATA9</accession>
<sequence>MCSKCGGSGRIDVTETCLGPVMGWMPCPDCNGRKSNGPIKSLAKVKSLARTLQSYARIPRERDIAKLALRSPEAFLARPAWQEELIDAADGAKQEFAQCVRELKR</sequence>
<protein>
    <submittedName>
        <fullName evidence="1">Uncharacterized protein</fullName>
    </submittedName>
</protein>
<dbReference type="AlphaFoldDB" id="A0A0F9ATA9"/>
<proteinExistence type="predicted"/>
<name>A0A0F9ATA9_9ZZZZ</name>
<gene>
    <name evidence="1" type="ORF">LCGC14_2531850</name>
</gene>
<reference evidence="1" key="1">
    <citation type="journal article" date="2015" name="Nature">
        <title>Complex archaea that bridge the gap between prokaryotes and eukaryotes.</title>
        <authorList>
            <person name="Spang A."/>
            <person name="Saw J.H."/>
            <person name="Jorgensen S.L."/>
            <person name="Zaremba-Niedzwiedzka K."/>
            <person name="Martijn J."/>
            <person name="Lind A.E."/>
            <person name="van Eijk R."/>
            <person name="Schleper C."/>
            <person name="Guy L."/>
            <person name="Ettema T.J."/>
        </authorList>
    </citation>
    <scope>NUCLEOTIDE SEQUENCE</scope>
</reference>
<comment type="caution">
    <text evidence="1">The sequence shown here is derived from an EMBL/GenBank/DDBJ whole genome shotgun (WGS) entry which is preliminary data.</text>
</comment>
<dbReference type="EMBL" id="LAZR01041107">
    <property type="protein sequence ID" value="KKL12829.1"/>
    <property type="molecule type" value="Genomic_DNA"/>
</dbReference>
<evidence type="ECO:0000313" key="1">
    <source>
        <dbReference type="EMBL" id="KKL12829.1"/>
    </source>
</evidence>
<organism evidence="1">
    <name type="scientific">marine sediment metagenome</name>
    <dbReference type="NCBI Taxonomy" id="412755"/>
    <lineage>
        <taxon>unclassified sequences</taxon>
        <taxon>metagenomes</taxon>
        <taxon>ecological metagenomes</taxon>
    </lineage>
</organism>